<dbReference type="GO" id="GO:0046718">
    <property type="term" value="P:symbiont entry into host cell"/>
    <property type="evidence" value="ECO:0007669"/>
    <property type="project" value="InterPro"/>
</dbReference>
<proteinExistence type="predicted"/>
<dbReference type="Pfam" id="PF03406">
    <property type="entry name" value="Phage_fiber_2"/>
    <property type="match status" value="1"/>
</dbReference>
<name>A0A2N0WIA6_9GAMM</name>
<dbReference type="EMBL" id="PISJ01000005">
    <property type="protein sequence ID" value="PKF35539.1"/>
    <property type="molecule type" value="Genomic_DNA"/>
</dbReference>
<evidence type="ECO:0000313" key="1">
    <source>
        <dbReference type="EMBL" id="PKF35539.1"/>
    </source>
</evidence>
<evidence type="ECO:0008006" key="3">
    <source>
        <dbReference type="Google" id="ProtNLM"/>
    </source>
</evidence>
<dbReference type="InterPro" id="IPR005068">
    <property type="entry name" value="Phage_lambda_Stf-r2"/>
</dbReference>
<organism evidence="1 2">
    <name type="scientific">Acinetobacter proteolyticus</name>
    <dbReference type="NCBI Taxonomy" id="1776741"/>
    <lineage>
        <taxon>Bacteria</taxon>
        <taxon>Pseudomonadati</taxon>
        <taxon>Pseudomonadota</taxon>
        <taxon>Gammaproteobacteria</taxon>
        <taxon>Moraxellales</taxon>
        <taxon>Moraxellaceae</taxon>
        <taxon>Acinetobacter</taxon>
    </lineage>
</organism>
<gene>
    <name evidence="1" type="ORF">CW311_04415</name>
</gene>
<dbReference type="AlphaFoldDB" id="A0A2N0WIA6"/>
<comment type="caution">
    <text evidence="1">The sequence shown here is derived from an EMBL/GenBank/DDBJ whole genome shotgun (WGS) entry which is preliminary data.</text>
</comment>
<accession>A0A2N0WIA6</accession>
<sequence length="858" mass="90950">MITSYAYQDSWADGWEIVTSTDLSNYTFSSPVEVLGTGLVEAAKKLAKPFNINGVSCDGTSDVVVTTAPSFGINNTDSTKGLGLSLYSGATTGMPSFGMAFAGTRTFGSHGQVTGDWATYFTVGGGRDRGWIFQNAGANVASVNGWGDFTGRNFYGDLKGTADNATNADNAKQLVSNDKRAMNPKDVDKGLAQLYFTSDAGLKTDKQNTSYGDFLVLNSYRDATGGEMNGLFFSKNFEQGIFHYRGLFNGDKWSAPKQIAYTDSDSTGNSATATKLQTARTIQFSGAATGSVSYDGSANSSCILTLANSGVVAGTYGNNVTVPVITVDAKGLLKVVANQQIRGATTAQMGIVQLNDTLTSTSVDQAATANTVKKLNDTKLDAGNDGHLTSGTYGWVKFATATIPQVGSSVRIDFTGGAGFNAGSPAQCAVQTVVLRTGNGTPATGINCVWYAVEGLANFMGVAYIPLAQANTYEIWIQAAGYTRVKWVTHVADNATINVNPQPSIPNAPANLIQSTAYFIPRTTSNVASATKLQNPRKINGIDFDGSQNITLEAALRHNGDISTLAQADKALNDGKYTVTALNIAGLYGYGLMFVIRVGGICNQIYLPHVSDGANNNCMAMRQAWNTNGDIASFSEWKVVGTRDDSKYLALGSTQQIPLNQDLAWDARSGVYTKDQGGATALIAQFLGHGSVGALQFLANYANGGLFYRSARDTAGFEKGWERLVTETSGNAPTASRLQTARNIGIRGAVNGDATFDGSGNIELWVGTQGLQPFDVTGSRAANTTYVNELDIPKYVTISARMWSYESGQAFVSGVTVADMYADVGKGGSTTLTFSFVVGGKREYRFNGKNIVRWTETV</sequence>
<reference evidence="1 2" key="1">
    <citation type="submission" date="2017-12" db="EMBL/GenBank/DDBJ databases">
        <title>Draft Genome sequences of multiple microbial strains isolated from spacecraft associated surfaces.</title>
        <authorList>
            <person name="Seuylemezian A."/>
            <person name="Vaishampayan P."/>
            <person name="Venkateswaran K."/>
        </authorList>
    </citation>
    <scope>NUCLEOTIDE SEQUENCE [LARGE SCALE GENOMIC DNA]</scope>
    <source>
        <strain evidence="1 2">2P01AA</strain>
    </source>
</reference>
<dbReference type="GO" id="GO:0019062">
    <property type="term" value="P:virion attachment to host cell"/>
    <property type="evidence" value="ECO:0007669"/>
    <property type="project" value="InterPro"/>
</dbReference>
<dbReference type="Proteomes" id="UP000233553">
    <property type="component" value="Unassembled WGS sequence"/>
</dbReference>
<protein>
    <recommendedName>
        <fullName evidence="3">Phage tail protein</fullName>
    </recommendedName>
</protein>
<dbReference type="RefSeq" id="WP_101235760.1">
    <property type="nucleotide sequence ID" value="NZ_PISJ01000005.1"/>
</dbReference>
<evidence type="ECO:0000313" key="2">
    <source>
        <dbReference type="Proteomes" id="UP000233553"/>
    </source>
</evidence>